<organism evidence="5 7">
    <name type="scientific">Sellimonas catena</name>
    <dbReference type="NCBI Taxonomy" id="2994035"/>
    <lineage>
        <taxon>Bacteria</taxon>
        <taxon>Bacillati</taxon>
        <taxon>Bacillota</taxon>
        <taxon>Clostridia</taxon>
        <taxon>Lachnospirales</taxon>
        <taxon>Lachnospiraceae</taxon>
        <taxon>Sellimonas</taxon>
    </lineage>
</organism>
<evidence type="ECO:0000313" key="7">
    <source>
        <dbReference type="Proteomes" id="UP001145145"/>
    </source>
</evidence>
<dbReference type="GO" id="GO:0016301">
    <property type="term" value="F:kinase activity"/>
    <property type="evidence" value="ECO:0007669"/>
    <property type="project" value="UniProtKB-KW"/>
</dbReference>
<dbReference type="Proteomes" id="UP001145145">
    <property type="component" value="Unassembled WGS sequence"/>
</dbReference>
<dbReference type="Proteomes" id="UP001145094">
    <property type="component" value="Unassembled WGS sequence"/>
</dbReference>
<evidence type="ECO:0000256" key="2">
    <source>
        <dbReference type="ARBA" id="ARBA00022777"/>
    </source>
</evidence>
<proteinExistence type="predicted"/>
<protein>
    <recommendedName>
        <fullName evidence="8">HipA-like C-terminal domain-containing protein</fullName>
    </recommendedName>
</protein>
<reference evidence="5" key="1">
    <citation type="submission" date="2022-11" db="EMBL/GenBank/DDBJ databases">
        <title>Draft genome sequence of Sellimonas catena strain 12EGH17.</title>
        <authorList>
            <person name="Atsushi H."/>
            <person name="Moriya O."/>
            <person name="Mitsuo S."/>
        </authorList>
    </citation>
    <scope>NUCLEOTIDE SEQUENCE</scope>
    <source>
        <strain evidence="5">12EGH17</strain>
    </source>
</reference>
<dbReference type="Pfam" id="PF07804">
    <property type="entry name" value="HipA_C"/>
    <property type="match status" value="1"/>
</dbReference>
<feature type="domain" description="HipA-like C-terminal" evidence="3">
    <location>
        <begin position="245"/>
        <end position="414"/>
    </location>
</feature>
<comment type="caution">
    <text evidence="5">The sequence shown here is derived from an EMBL/GenBank/DDBJ whole genome shotgun (WGS) entry which is preliminary data.</text>
</comment>
<sequence length="504" mass="57681">MEKQELLEQIAKLKAQINELPKGYISRKTINNKTYYYHQWSESGVKQSRYLHDEEIEPLAEKMEQRKTLQAQLRSLKNRPETSGRKRNEVNSLKCTLMHKRIAVAEMELDDATGLIQKISTVYAPEHFPVGITVKKGAADRAALNEWWTDRSIPASRSGVREALETLEITSTKMLLVRCYGLSLSDQYWICPEGSSLTWETINFFDNDFSDDIGDVLFGADKKADALDFSSPDNTSDGNLKKRWKIIDGKRCLVKGGSNPFRQQPFNEVIAAGIMERLSIPHIPYEVTWNKGAPYSVCEDFVTRDTELVPAWRILKTQKKSNSVSVYQHFVNCCEGLGIHDAVPFLDRMIVLDYIIANEDRHFNNFGMLREAETLKWIGFAPIYDSGSSLGYDKMPMQIRSEKDVVCKPFKNHHAEQLKLVSDFSWIDFDRLEDVDELIESVLTAEGTEDYIDEIRIRAITGSVKRRIEYLSQLAISQIPVQEHSTEDDVEENIAADYAPKMDL</sequence>
<name>A0A9W6FCV2_9FIRM</name>
<evidence type="ECO:0000259" key="3">
    <source>
        <dbReference type="Pfam" id="PF07804"/>
    </source>
</evidence>
<evidence type="ECO:0000256" key="1">
    <source>
        <dbReference type="ARBA" id="ARBA00022679"/>
    </source>
</evidence>
<evidence type="ECO:0000313" key="5">
    <source>
        <dbReference type="EMBL" id="GLG05034.1"/>
    </source>
</evidence>
<dbReference type="InterPro" id="IPR046738">
    <property type="entry name" value="DUF6788"/>
</dbReference>
<reference evidence="6" key="3">
    <citation type="submission" date="2022-11" db="EMBL/GenBank/DDBJ databases">
        <title>Draft genome sequence of Sellimonas catena strain 18CBH55.</title>
        <authorList>
            <person name="Hisatomi A."/>
            <person name="Ohkuma M."/>
            <person name="Sakamoto M."/>
        </authorList>
    </citation>
    <scope>NUCLEOTIDE SEQUENCE</scope>
    <source>
        <strain evidence="6">18CBH55</strain>
    </source>
</reference>
<reference evidence="5" key="2">
    <citation type="submission" date="2022-11" db="EMBL/GenBank/DDBJ databases">
        <title>Draft genome sequence of Sellimonas catena strain 12EGH17.</title>
        <authorList>
            <person name="Hisatomi A."/>
            <person name="Ohkuma M."/>
            <person name="Sakamoto M."/>
        </authorList>
    </citation>
    <scope>NUCLEOTIDE SEQUENCE</scope>
    <source>
        <strain evidence="5">12EGH17</strain>
    </source>
</reference>
<reference evidence="6" key="4">
    <citation type="submission" date="2022-11" db="EMBL/GenBank/DDBJ databases">
        <title>Draft genome sequence of Sellimonas catena strain 18CBH55.</title>
        <authorList>
            <person name="Atsushi H."/>
            <person name="Moriya O."/>
            <person name="Mitsuo S."/>
        </authorList>
    </citation>
    <scope>NUCLEOTIDE SEQUENCE</scope>
    <source>
        <strain evidence="6">18CBH55</strain>
    </source>
</reference>
<evidence type="ECO:0000259" key="4">
    <source>
        <dbReference type="Pfam" id="PF20586"/>
    </source>
</evidence>
<dbReference type="EMBL" id="BSBO01000023">
    <property type="protein sequence ID" value="GLG05034.1"/>
    <property type="molecule type" value="Genomic_DNA"/>
</dbReference>
<keyword evidence="7" id="KW-1185">Reference proteome</keyword>
<dbReference type="InterPro" id="IPR012893">
    <property type="entry name" value="HipA-like_C"/>
</dbReference>
<gene>
    <name evidence="5" type="ORF">Selli1_22080</name>
    <name evidence="6" type="ORF">Selli2_13650</name>
</gene>
<keyword evidence="1" id="KW-0808">Transferase</keyword>
<dbReference type="EMBL" id="BSCH01000007">
    <property type="protein sequence ID" value="GLG89938.1"/>
    <property type="molecule type" value="Genomic_DNA"/>
</dbReference>
<dbReference type="RefSeq" id="WP_330616918.1">
    <property type="nucleotide sequence ID" value="NZ_BSBO01000023.1"/>
</dbReference>
<reference evidence="5 7" key="5">
    <citation type="journal article" date="2023" name="Int. J. Syst. Evol. Microbiol.">
        <title>Sellimonas catena sp. nov., isolated from human faeces.</title>
        <authorList>
            <person name="Hisatomi A."/>
            <person name="Ohkuma M."/>
            <person name="Sakamoto M."/>
        </authorList>
    </citation>
    <scope>NUCLEOTIDE SEQUENCE [LARGE SCALE GENOMIC DNA]</scope>
    <source>
        <strain evidence="5 7">12EGH17</strain>
        <strain evidence="6">18CBH55</strain>
    </source>
</reference>
<keyword evidence="2" id="KW-0418">Kinase</keyword>
<dbReference type="Pfam" id="PF20586">
    <property type="entry name" value="DUF6788"/>
    <property type="match status" value="1"/>
</dbReference>
<evidence type="ECO:0008006" key="8">
    <source>
        <dbReference type="Google" id="ProtNLM"/>
    </source>
</evidence>
<feature type="domain" description="DUF6788" evidence="4">
    <location>
        <begin position="4"/>
        <end position="55"/>
    </location>
</feature>
<evidence type="ECO:0000313" key="6">
    <source>
        <dbReference type="EMBL" id="GLG89938.1"/>
    </source>
</evidence>
<accession>A0A9W6FCV2</accession>
<dbReference type="AlphaFoldDB" id="A0A9W6FCV2"/>
<dbReference type="Gene3D" id="1.10.1070.20">
    <property type="match status" value="1"/>
</dbReference>